<evidence type="ECO:0000256" key="1">
    <source>
        <dbReference type="SAM" id="Phobius"/>
    </source>
</evidence>
<dbReference type="GO" id="GO:0016747">
    <property type="term" value="F:acyltransferase activity, transferring groups other than amino-acyl groups"/>
    <property type="evidence" value="ECO:0007669"/>
    <property type="project" value="InterPro"/>
</dbReference>
<dbReference type="AlphaFoldDB" id="A0A2S9WXY0"/>
<organism evidence="3 4">
    <name type="scientific">Nonlabens agnitus</name>
    <dbReference type="NCBI Taxonomy" id="870484"/>
    <lineage>
        <taxon>Bacteria</taxon>
        <taxon>Pseudomonadati</taxon>
        <taxon>Bacteroidota</taxon>
        <taxon>Flavobacteriia</taxon>
        <taxon>Flavobacteriales</taxon>
        <taxon>Flavobacteriaceae</taxon>
        <taxon>Nonlabens</taxon>
    </lineage>
</organism>
<feature type="transmembrane region" description="Helical" evidence="1">
    <location>
        <begin position="259"/>
        <end position="278"/>
    </location>
</feature>
<evidence type="ECO:0000313" key="3">
    <source>
        <dbReference type="EMBL" id="PRP68332.1"/>
    </source>
</evidence>
<dbReference type="Proteomes" id="UP000239532">
    <property type="component" value="Unassembled WGS sequence"/>
</dbReference>
<feature type="transmembrane region" description="Helical" evidence="1">
    <location>
        <begin position="235"/>
        <end position="253"/>
    </location>
</feature>
<name>A0A2S9WXY0_9FLAO</name>
<keyword evidence="4" id="KW-1185">Reference proteome</keyword>
<gene>
    <name evidence="3" type="ORF">BST86_07720</name>
</gene>
<feature type="transmembrane region" description="Helical" evidence="1">
    <location>
        <begin position="49"/>
        <end position="66"/>
    </location>
</feature>
<protein>
    <recommendedName>
        <fullName evidence="2">Acyltransferase 3 domain-containing protein</fullName>
    </recommendedName>
</protein>
<reference evidence="3 4" key="1">
    <citation type="submission" date="2016-11" db="EMBL/GenBank/DDBJ databases">
        <title>Trade-off between light-utilization and light-protection in marine flavobacteria.</title>
        <authorList>
            <person name="Kumagai Y."/>
        </authorList>
    </citation>
    <scope>NUCLEOTIDE SEQUENCE [LARGE SCALE GENOMIC DNA]</scope>
    <source>
        <strain evidence="3 4">JCM 17109</strain>
    </source>
</reference>
<dbReference type="EMBL" id="MQUC01000003">
    <property type="protein sequence ID" value="PRP68332.1"/>
    <property type="molecule type" value="Genomic_DNA"/>
</dbReference>
<dbReference type="InterPro" id="IPR050879">
    <property type="entry name" value="Acyltransferase_3"/>
</dbReference>
<dbReference type="PANTHER" id="PTHR23028">
    <property type="entry name" value="ACETYLTRANSFERASE"/>
    <property type="match status" value="1"/>
</dbReference>
<accession>A0A2S9WXY0</accession>
<dbReference type="Pfam" id="PF01757">
    <property type="entry name" value="Acyl_transf_3"/>
    <property type="match status" value="1"/>
</dbReference>
<keyword evidence="1" id="KW-0812">Transmembrane</keyword>
<feature type="domain" description="Acyltransferase 3" evidence="2">
    <location>
        <begin position="9"/>
        <end position="324"/>
    </location>
</feature>
<evidence type="ECO:0000259" key="2">
    <source>
        <dbReference type="Pfam" id="PF01757"/>
    </source>
</evidence>
<dbReference type="InterPro" id="IPR002656">
    <property type="entry name" value="Acyl_transf_3_dom"/>
</dbReference>
<feature type="transmembrane region" description="Helical" evidence="1">
    <location>
        <begin position="206"/>
        <end position="228"/>
    </location>
</feature>
<feature type="transmembrane region" description="Helical" evidence="1">
    <location>
        <begin position="86"/>
        <end position="105"/>
    </location>
</feature>
<feature type="transmembrane region" description="Helical" evidence="1">
    <location>
        <begin position="12"/>
        <end position="29"/>
    </location>
</feature>
<sequence length="354" mass="40817">MQQQYRSNNFDFLRFVFALLVVISHSYPLSGTAETSQWIVQLTDGQTNYAAIGLNGFFVISGFFIYRSFDRSPSIWVFLRKRALRIFPGLFVVLLLSVMTVPLVYEGDVPLLHNKDWFTYLPYNLSLYGFQGVVSGVFDNNFYHAINGSLWTIRYEFTLYLCISVFYLVQGNQLLIRLALLITSLLMLVGYLFFKNQLGPVSLLGLVGYNILNLGTFFVLGSLLGTFVFERYVRWVFVLGLLVLLVASIYFNLYDLFKHVLFTPLILMIGFLTVRGISKFGKWGDASYGIYIYSFPIQQLLVYYFAPNVTVLMGLSVLLSIIFGILSWHLIEKRALKLKNKPFSVYRRKWLSPR</sequence>
<feature type="transmembrane region" description="Helical" evidence="1">
    <location>
        <begin position="290"/>
        <end position="306"/>
    </location>
</feature>
<proteinExistence type="predicted"/>
<feature type="transmembrane region" description="Helical" evidence="1">
    <location>
        <begin position="312"/>
        <end position="331"/>
    </location>
</feature>
<feature type="transmembrane region" description="Helical" evidence="1">
    <location>
        <begin position="151"/>
        <end position="169"/>
    </location>
</feature>
<evidence type="ECO:0000313" key="4">
    <source>
        <dbReference type="Proteomes" id="UP000239532"/>
    </source>
</evidence>
<keyword evidence="1" id="KW-0472">Membrane</keyword>
<comment type="caution">
    <text evidence="3">The sequence shown here is derived from an EMBL/GenBank/DDBJ whole genome shotgun (WGS) entry which is preliminary data.</text>
</comment>
<feature type="transmembrane region" description="Helical" evidence="1">
    <location>
        <begin position="174"/>
        <end position="194"/>
    </location>
</feature>
<keyword evidence="1" id="KW-1133">Transmembrane helix</keyword>